<sequence length="169" mass="18758">MSDVATDFDDYRFTAIGLFAEAFTGLNSRFAAQFEEHRVSPVEFEVLMRLARSPQNRLRMTDLAGQTSLSTSGVTRVVDRMDRSGLIRREACPSDRRSSYAVITEAGLARLEEILPGHLELVQRWFIDQLPPEKLTQLLESLRTIRDAVNPCATAGSSEDDAARVAPAG</sequence>
<dbReference type="GO" id="GO:0006950">
    <property type="term" value="P:response to stress"/>
    <property type="evidence" value="ECO:0007669"/>
    <property type="project" value="TreeGrafter"/>
</dbReference>
<dbReference type="Proteomes" id="UP000647172">
    <property type="component" value="Unassembled WGS sequence"/>
</dbReference>
<dbReference type="PROSITE" id="PS50995">
    <property type="entry name" value="HTH_MARR_2"/>
    <property type="match status" value="1"/>
</dbReference>
<accession>A0A919JIN3</accession>
<dbReference type="RefSeq" id="WP_203769325.1">
    <property type="nucleotide sequence ID" value="NZ_BAAAYJ010000104.1"/>
</dbReference>
<dbReference type="PANTHER" id="PTHR33164:SF99">
    <property type="entry name" value="MARR FAMILY REGULATORY PROTEIN"/>
    <property type="match status" value="1"/>
</dbReference>
<organism evidence="2 3">
    <name type="scientific">Actinoplanes nipponensis</name>
    <dbReference type="NCBI Taxonomy" id="135950"/>
    <lineage>
        <taxon>Bacteria</taxon>
        <taxon>Bacillati</taxon>
        <taxon>Actinomycetota</taxon>
        <taxon>Actinomycetes</taxon>
        <taxon>Micromonosporales</taxon>
        <taxon>Micromonosporaceae</taxon>
        <taxon>Actinoplanes</taxon>
    </lineage>
</organism>
<dbReference type="Pfam" id="PF01047">
    <property type="entry name" value="MarR"/>
    <property type="match status" value="1"/>
</dbReference>
<dbReference type="InterPro" id="IPR036390">
    <property type="entry name" value="WH_DNA-bd_sf"/>
</dbReference>
<keyword evidence="3" id="KW-1185">Reference proteome</keyword>
<feature type="domain" description="HTH marR-type" evidence="1">
    <location>
        <begin position="1"/>
        <end position="147"/>
    </location>
</feature>
<dbReference type="AlphaFoldDB" id="A0A919JIN3"/>
<dbReference type="InterPro" id="IPR036388">
    <property type="entry name" value="WH-like_DNA-bd_sf"/>
</dbReference>
<evidence type="ECO:0000313" key="2">
    <source>
        <dbReference type="EMBL" id="GIE49812.1"/>
    </source>
</evidence>
<dbReference type="SMART" id="SM00347">
    <property type="entry name" value="HTH_MARR"/>
    <property type="match status" value="1"/>
</dbReference>
<dbReference type="EMBL" id="BOMQ01000041">
    <property type="protein sequence ID" value="GIE49812.1"/>
    <property type="molecule type" value="Genomic_DNA"/>
</dbReference>
<proteinExistence type="predicted"/>
<dbReference type="SUPFAM" id="SSF46785">
    <property type="entry name" value="Winged helix' DNA-binding domain"/>
    <property type="match status" value="1"/>
</dbReference>
<dbReference type="InterPro" id="IPR039422">
    <property type="entry name" value="MarR/SlyA-like"/>
</dbReference>
<protein>
    <submittedName>
        <fullName evidence="2">MarR family transcriptional regulator</fullName>
    </submittedName>
</protein>
<dbReference type="PANTHER" id="PTHR33164">
    <property type="entry name" value="TRANSCRIPTIONAL REGULATOR, MARR FAMILY"/>
    <property type="match status" value="1"/>
</dbReference>
<dbReference type="GO" id="GO:0003700">
    <property type="term" value="F:DNA-binding transcription factor activity"/>
    <property type="evidence" value="ECO:0007669"/>
    <property type="project" value="InterPro"/>
</dbReference>
<name>A0A919JIN3_9ACTN</name>
<gene>
    <name evidence="2" type="ORF">Ani05nite_33460</name>
</gene>
<evidence type="ECO:0000313" key="3">
    <source>
        <dbReference type="Proteomes" id="UP000647172"/>
    </source>
</evidence>
<comment type="caution">
    <text evidence="2">The sequence shown here is derived from an EMBL/GenBank/DDBJ whole genome shotgun (WGS) entry which is preliminary data.</text>
</comment>
<dbReference type="Gene3D" id="1.10.10.10">
    <property type="entry name" value="Winged helix-like DNA-binding domain superfamily/Winged helix DNA-binding domain"/>
    <property type="match status" value="1"/>
</dbReference>
<evidence type="ECO:0000259" key="1">
    <source>
        <dbReference type="PROSITE" id="PS50995"/>
    </source>
</evidence>
<dbReference type="InterPro" id="IPR000835">
    <property type="entry name" value="HTH_MarR-typ"/>
</dbReference>
<reference evidence="2" key="1">
    <citation type="submission" date="2021-01" db="EMBL/GenBank/DDBJ databases">
        <title>Whole genome shotgun sequence of Actinoplanes nipponensis NBRC 14063.</title>
        <authorList>
            <person name="Komaki H."/>
            <person name="Tamura T."/>
        </authorList>
    </citation>
    <scope>NUCLEOTIDE SEQUENCE</scope>
    <source>
        <strain evidence="2">NBRC 14063</strain>
    </source>
</reference>